<accession>A0A182S4I4</accession>
<dbReference type="AlphaFoldDB" id="A0A182S4I4"/>
<sequence length="106" mass="12667">MHCYRCLFESDSSENPWAIIVRFLAKFQCLRYTYSCRMYAWQCSRTEYRVVSVRWTCQIRITERVFQGKTHKWILAPATAPGTLSRIPDEYLVDCNENSRPYRLIA</sequence>
<reference evidence="1" key="1">
    <citation type="submission" date="2020-05" db="UniProtKB">
        <authorList>
            <consortium name="EnsemblMetazoa"/>
        </authorList>
    </citation>
    <scope>IDENTIFICATION</scope>
    <source>
        <strain evidence="1">FUMOZ</strain>
    </source>
</reference>
<protein>
    <submittedName>
        <fullName evidence="1">Uncharacterized protein</fullName>
    </submittedName>
</protein>
<dbReference type="EnsemblMetazoa" id="AFUN015293-RA">
    <property type="protein sequence ID" value="AFUN015293-PA"/>
    <property type="gene ID" value="AFUN015293"/>
</dbReference>
<organism evidence="1">
    <name type="scientific">Anopheles funestus</name>
    <name type="common">African malaria mosquito</name>
    <dbReference type="NCBI Taxonomy" id="62324"/>
    <lineage>
        <taxon>Eukaryota</taxon>
        <taxon>Metazoa</taxon>
        <taxon>Ecdysozoa</taxon>
        <taxon>Arthropoda</taxon>
        <taxon>Hexapoda</taxon>
        <taxon>Insecta</taxon>
        <taxon>Pterygota</taxon>
        <taxon>Neoptera</taxon>
        <taxon>Endopterygota</taxon>
        <taxon>Diptera</taxon>
        <taxon>Nematocera</taxon>
        <taxon>Culicoidea</taxon>
        <taxon>Culicidae</taxon>
        <taxon>Anophelinae</taxon>
        <taxon>Anopheles</taxon>
    </lineage>
</organism>
<dbReference type="EnsemblMetazoa" id="AFUN015293-RB">
    <property type="protein sequence ID" value="AFUN015293-PB"/>
    <property type="gene ID" value="AFUN015293"/>
</dbReference>
<proteinExistence type="predicted"/>
<dbReference type="VEuPathDB" id="VectorBase:AFUN015293"/>
<evidence type="ECO:0000313" key="1">
    <source>
        <dbReference type="EnsemblMetazoa" id="AFUN015293-PA"/>
    </source>
</evidence>
<name>A0A182S4I4_ANOFN</name>